<dbReference type="InterPro" id="IPR002918">
    <property type="entry name" value="Lipase_EstA/Esterase_EstB"/>
</dbReference>
<keyword evidence="3" id="KW-1185">Reference proteome</keyword>
<organism evidence="2 3">
    <name type="scientific">Microbulbifer yueqingensis</name>
    <dbReference type="NCBI Taxonomy" id="658219"/>
    <lineage>
        <taxon>Bacteria</taxon>
        <taxon>Pseudomonadati</taxon>
        <taxon>Pseudomonadota</taxon>
        <taxon>Gammaproteobacteria</taxon>
        <taxon>Cellvibrionales</taxon>
        <taxon>Microbulbiferaceae</taxon>
        <taxon>Microbulbifer</taxon>
    </lineage>
</organism>
<name>A0A1G8V019_9GAMM</name>
<gene>
    <name evidence="2" type="ORF">SAMN05216212_0345</name>
</gene>
<dbReference type="PANTHER" id="PTHR32015:SF1">
    <property type="entry name" value="LIPASE"/>
    <property type="match status" value="1"/>
</dbReference>
<reference evidence="3" key="1">
    <citation type="submission" date="2016-10" db="EMBL/GenBank/DDBJ databases">
        <authorList>
            <person name="Varghese N."/>
            <person name="Submissions S."/>
        </authorList>
    </citation>
    <scope>NUCLEOTIDE SEQUENCE [LARGE SCALE GENOMIC DNA]</scope>
    <source>
        <strain evidence="3">CGMCC 1.10658</strain>
    </source>
</reference>
<dbReference type="GO" id="GO:0016298">
    <property type="term" value="F:lipase activity"/>
    <property type="evidence" value="ECO:0007669"/>
    <property type="project" value="TreeGrafter"/>
</dbReference>
<dbReference type="PANTHER" id="PTHR32015">
    <property type="entry name" value="FASTING INDUCED LIPASE"/>
    <property type="match status" value="1"/>
</dbReference>
<evidence type="ECO:0000256" key="1">
    <source>
        <dbReference type="SAM" id="MobiDB-lite"/>
    </source>
</evidence>
<accession>A0A1G8V019</accession>
<dbReference type="STRING" id="658219.SAMN05216212_0345"/>
<dbReference type="Pfam" id="PF01674">
    <property type="entry name" value="Lipase_2"/>
    <property type="match status" value="1"/>
</dbReference>
<dbReference type="AlphaFoldDB" id="A0A1G8V019"/>
<dbReference type="InterPro" id="IPR029058">
    <property type="entry name" value="AB_hydrolase_fold"/>
</dbReference>
<feature type="compositionally biased region" description="Basic and acidic residues" evidence="1">
    <location>
        <begin position="15"/>
        <end position="26"/>
    </location>
</feature>
<sequence>MLSGLQSIGITPARHSRDASSERETMNDKTHISRLLIPMLLFWCLLVPVRAAACLDSVVLVHGNTGSPADWDNTYQALLGEGYAAAQIFRPDWGSKSCAACNNHDGPEEIPVRDAIELAIETSCSGQIDVIGHSMGVTLAAQQIIKLGRENWVDAFVGVAGAYRGLWTCGTYPFNVYNSTCGTYGLSVSSPFLDWLYGRPIANRVYSIKSWSDQIVCATGVCTVGGIHSSRIAGEHATYSYPYGHFGLQEYTYARQVSLIR</sequence>
<evidence type="ECO:0000313" key="3">
    <source>
        <dbReference type="Proteomes" id="UP000199305"/>
    </source>
</evidence>
<dbReference type="SUPFAM" id="SSF53474">
    <property type="entry name" value="alpha/beta-Hydrolases"/>
    <property type="match status" value="1"/>
</dbReference>
<dbReference type="GO" id="GO:0016042">
    <property type="term" value="P:lipid catabolic process"/>
    <property type="evidence" value="ECO:0007669"/>
    <property type="project" value="InterPro"/>
</dbReference>
<proteinExistence type="predicted"/>
<evidence type="ECO:0000313" key="2">
    <source>
        <dbReference type="EMBL" id="SDJ59319.1"/>
    </source>
</evidence>
<dbReference type="Gene3D" id="3.40.50.1820">
    <property type="entry name" value="alpha/beta hydrolase"/>
    <property type="match status" value="1"/>
</dbReference>
<feature type="region of interest" description="Disordered" evidence="1">
    <location>
        <begin position="1"/>
        <end position="26"/>
    </location>
</feature>
<dbReference type="Proteomes" id="UP000199305">
    <property type="component" value="Unassembled WGS sequence"/>
</dbReference>
<dbReference type="EMBL" id="FNFH01000001">
    <property type="protein sequence ID" value="SDJ59319.1"/>
    <property type="molecule type" value="Genomic_DNA"/>
</dbReference>
<protein>
    <submittedName>
        <fullName evidence="2">Lipase (Class 2)</fullName>
    </submittedName>
</protein>